<evidence type="ECO:0000256" key="3">
    <source>
        <dbReference type="ARBA" id="ARBA00023163"/>
    </source>
</evidence>
<dbReference type="SMART" id="SM00342">
    <property type="entry name" value="HTH_ARAC"/>
    <property type="match status" value="1"/>
</dbReference>
<dbReference type="InterPro" id="IPR018060">
    <property type="entry name" value="HTH_AraC"/>
</dbReference>
<dbReference type="InterPro" id="IPR046532">
    <property type="entry name" value="DUF6597"/>
</dbReference>
<dbReference type="PROSITE" id="PS00041">
    <property type="entry name" value="HTH_ARAC_FAMILY_1"/>
    <property type="match status" value="1"/>
</dbReference>
<evidence type="ECO:0000313" key="5">
    <source>
        <dbReference type="EMBL" id="SDL83168.1"/>
    </source>
</evidence>
<dbReference type="GO" id="GO:0003700">
    <property type="term" value="F:DNA-binding transcription factor activity"/>
    <property type="evidence" value="ECO:0007669"/>
    <property type="project" value="InterPro"/>
</dbReference>
<organism evidence="5 6">
    <name type="scientific">Franzmannia pantelleriensis</name>
    <dbReference type="NCBI Taxonomy" id="48727"/>
    <lineage>
        <taxon>Bacteria</taxon>
        <taxon>Pseudomonadati</taxon>
        <taxon>Pseudomonadota</taxon>
        <taxon>Gammaproteobacteria</taxon>
        <taxon>Oceanospirillales</taxon>
        <taxon>Halomonadaceae</taxon>
        <taxon>Franzmannia</taxon>
    </lineage>
</organism>
<protein>
    <submittedName>
        <fullName evidence="5">Transcriptional regulator, AraC family</fullName>
    </submittedName>
</protein>
<dbReference type="AlphaFoldDB" id="A0A1G9N9I7"/>
<proteinExistence type="predicted"/>
<name>A0A1G9N9I7_9GAMM</name>
<dbReference type="SUPFAM" id="SSF46689">
    <property type="entry name" value="Homeodomain-like"/>
    <property type="match status" value="1"/>
</dbReference>
<dbReference type="PANTHER" id="PTHR46796">
    <property type="entry name" value="HTH-TYPE TRANSCRIPTIONAL ACTIVATOR RHAS-RELATED"/>
    <property type="match status" value="1"/>
</dbReference>
<dbReference type="Proteomes" id="UP000199107">
    <property type="component" value="Unassembled WGS sequence"/>
</dbReference>
<dbReference type="Gene3D" id="1.10.10.60">
    <property type="entry name" value="Homeodomain-like"/>
    <property type="match status" value="1"/>
</dbReference>
<gene>
    <name evidence="5" type="ORF">SAMN05192555_10781</name>
</gene>
<accession>A0A1G9N9I7</accession>
<evidence type="ECO:0000256" key="1">
    <source>
        <dbReference type="ARBA" id="ARBA00023015"/>
    </source>
</evidence>
<dbReference type="InterPro" id="IPR050204">
    <property type="entry name" value="AraC_XylS_family_regulators"/>
</dbReference>
<dbReference type="STRING" id="48727.SAMN05192555_10781"/>
<reference evidence="6" key="1">
    <citation type="submission" date="2016-10" db="EMBL/GenBank/DDBJ databases">
        <authorList>
            <person name="Varghese N."/>
            <person name="Submissions S."/>
        </authorList>
    </citation>
    <scope>NUCLEOTIDE SEQUENCE [LARGE SCALE GENOMIC DNA]</scope>
    <source>
        <strain evidence="6">AAP</strain>
    </source>
</reference>
<keyword evidence="6" id="KW-1185">Reference proteome</keyword>
<feature type="domain" description="HTH araC/xylS-type" evidence="4">
    <location>
        <begin position="186"/>
        <end position="285"/>
    </location>
</feature>
<evidence type="ECO:0000256" key="2">
    <source>
        <dbReference type="ARBA" id="ARBA00023125"/>
    </source>
</evidence>
<dbReference type="RefSeq" id="WP_340148255.1">
    <property type="nucleotide sequence ID" value="NZ_FNGH01000007.1"/>
</dbReference>
<dbReference type="InterPro" id="IPR018062">
    <property type="entry name" value="HTH_AraC-typ_CS"/>
</dbReference>
<dbReference type="Pfam" id="PF12833">
    <property type="entry name" value="HTH_18"/>
    <property type="match status" value="1"/>
</dbReference>
<dbReference type="PROSITE" id="PS01124">
    <property type="entry name" value="HTH_ARAC_FAMILY_2"/>
    <property type="match status" value="1"/>
</dbReference>
<evidence type="ECO:0000313" key="6">
    <source>
        <dbReference type="Proteomes" id="UP000199107"/>
    </source>
</evidence>
<dbReference type="EMBL" id="FNGH01000007">
    <property type="protein sequence ID" value="SDL83168.1"/>
    <property type="molecule type" value="Genomic_DNA"/>
</dbReference>
<keyword evidence="2" id="KW-0238">DNA-binding</keyword>
<dbReference type="InterPro" id="IPR009057">
    <property type="entry name" value="Homeodomain-like_sf"/>
</dbReference>
<sequence>MKERFHSSQTDRGGIVGFRPAGRSAAGLTLRRFHPCAALRPYVQCLWQARGQASSEAAGVELLHPDGAAGLLFNFGGVLERDGERVGGAYWVDGPKRRTARLAVGSELDLLGIRFLPGMAFPFVGEALSALAGGELTSGDALRRLELETLHERLWQAPGLAGRLALLEEYLLGRLRDAEPVPLGLVSSLGWLQRHQGQVSIATLVDELPFGQRRLERLFQHHMGLSPKRYARLLRVARSRELIKQGGSATSLTETAFTAGYFDQAHFIHDFKAVTGLTPGGYRDHVRRRYG</sequence>
<dbReference type="Pfam" id="PF20240">
    <property type="entry name" value="DUF6597"/>
    <property type="match status" value="1"/>
</dbReference>
<keyword evidence="3" id="KW-0804">Transcription</keyword>
<evidence type="ECO:0000259" key="4">
    <source>
        <dbReference type="PROSITE" id="PS01124"/>
    </source>
</evidence>
<dbReference type="GO" id="GO:0043565">
    <property type="term" value="F:sequence-specific DNA binding"/>
    <property type="evidence" value="ECO:0007669"/>
    <property type="project" value="InterPro"/>
</dbReference>
<keyword evidence="1" id="KW-0805">Transcription regulation</keyword>